<feature type="transmembrane region" description="Helical" evidence="10">
    <location>
        <begin position="170"/>
        <end position="191"/>
    </location>
</feature>
<dbReference type="PANTHER" id="PTHR43298">
    <property type="entry name" value="MULTIDRUG RESISTANCE PROTEIN NORM-RELATED"/>
    <property type="match status" value="1"/>
</dbReference>
<evidence type="ECO:0000313" key="11">
    <source>
        <dbReference type="EMBL" id="EAR08907.1"/>
    </source>
</evidence>
<organism evidence="11 12">
    <name type="scientific">Reinekea blandensis MED297</name>
    <dbReference type="NCBI Taxonomy" id="314283"/>
    <lineage>
        <taxon>Bacteria</taxon>
        <taxon>Pseudomonadati</taxon>
        <taxon>Pseudomonadota</taxon>
        <taxon>Gammaproteobacteria</taxon>
        <taxon>Oceanospirillales</taxon>
        <taxon>Saccharospirillaceae</taxon>
        <taxon>Reinekea</taxon>
    </lineage>
</organism>
<dbReference type="InterPro" id="IPR048279">
    <property type="entry name" value="MdtK-like"/>
</dbReference>
<keyword evidence="12" id="KW-1185">Reference proteome</keyword>
<feature type="transmembrane region" description="Helical" evidence="10">
    <location>
        <begin position="431"/>
        <end position="451"/>
    </location>
</feature>
<evidence type="ECO:0000256" key="5">
    <source>
        <dbReference type="ARBA" id="ARBA00022692"/>
    </source>
</evidence>
<evidence type="ECO:0000256" key="8">
    <source>
        <dbReference type="ARBA" id="ARBA00023136"/>
    </source>
</evidence>
<dbReference type="PIRSF" id="PIRSF006603">
    <property type="entry name" value="DinF"/>
    <property type="match status" value="1"/>
</dbReference>
<evidence type="ECO:0000313" key="12">
    <source>
        <dbReference type="Proteomes" id="UP000005953"/>
    </source>
</evidence>
<dbReference type="InterPro" id="IPR050222">
    <property type="entry name" value="MATE_MdtK"/>
</dbReference>
<keyword evidence="6 10" id="KW-1133">Transmembrane helix</keyword>
<comment type="caution">
    <text evidence="11">The sequence shown here is derived from an EMBL/GenBank/DDBJ whole genome shotgun (WGS) entry which is preliminary data.</text>
</comment>
<dbReference type="GO" id="GO:0005886">
    <property type="term" value="C:plasma membrane"/>
    <property type="evidence" value="ECO:0007669"/>
    <property type="project" value="UniProtKB-SubCell"/>
</dbReference>
<dbReference type="Pfam" id="PF01554">
    <property type="entry name" value="MatE"/>
    <property type="match status" value="2"/>
</dbReference>
<evidence type="ECO:0000256" key="2">
    <source>
        <dbReference type="ARBA" id="ARBA00022448"/>
    </source>
</evidence>
<comment type="subcellular location">
    <subcellularLocation>
        <location evidence="1">Cell inner membrane</location>
        <topology evidence="1">Multi-pass membrane protein</topology>
    </subcellularLocation>
</comment>
<evidence type="ECO:0000256" key="9">
    <source>
        <dbReference type="ARBA" id="ARBA00031636"/>
    </source>
</evidence>
<proteinExistence type="predicted"/>
<feature type="transmembrane region" description="Helical" evidence="10">
    <location>
        <begin position="203"/>
        <end position="224"/>
    </location>
</feature>
<dbReference type="HOGENOM" id="CLU_012893_5_1_6"/>
<reference evidence="11 12" key="1">
    <citation type="submission" date="2006-02" db="EMBL/GenBank/DDBJ databases">
        <authorList>
            <person name="Pinhassi J."/>
            <person name="Pedros-Alio C."/>
            <person name="Ferriera S."/>
            <person name="Johnson J."/>
            <person name="Kravitz S."/>
            <person name="Halpern A."/>
            <person name="Remington K."/>
            <person name="Beeson K."/>
            <person name="Tran B."/>
            <person name="Rogers Y.-H."/>
            <person name="Friedman R."/>
            <person name="Venter J.C."/>
        </authorList>
    </citation>
    <scope>NUCLEOTIDE SEQUENCE [LARGE SCALE GENOMIC DNA]</scope>
    <source>
        <strain evidence="11 12">MED297</strain>
    </source>
</reference>
<dbReference type="STRING" id="314283.MED297_04537"/>
<dbReference type="AlphaFoldDB" id="A4BGB2"/>
<sequence>MNNPASIEFHQRQARCLPYDGRPMPVNIVMINRLIRGHLRRKLLHLAAPIIVQIYLFQLTGVADNIMLGQFGEQTIAALGICLQLNFLIILSYAALTQGGSVLTAQYLGARKPEQLRDTTSTLLMSALIIGLSIALLYTQLGETLLSLLTTDLFRPPAERSPLPALGYEYLQIIGIGMIPAALGQVAQHVLQALGDTRSPMKYVLFSNVLNVIGNFIFLFGGALPGLTDPIFEPMGIRGVAISTVLSWTLLASLLVRKLLKHPAIDLRGLQIIRVVRRQLVKIARIGYPLSLDGFLWQGSSFLYAMMFNRVGADAYAAFLIALMVRGLSLAIGGGLQQATAISLGQAVGGDRLIRARAIVRTSLSTALVVLPALSALIFLCTPLFLTVYDISELSRSRVIGMVGLGVVFTFTTAIAIIIPGVLRAGGDTKAPMVITFLGFSCVGLPIAWLFGLKLGFGLWGVFAGFMLDEAAKAAMMLWYLRKETWLQNMTRSD</sequence>
<dbReference type="Proteomes" id="UP000005953">
    <property type="component" value="Unassembled WGS sequence"/>
</dbReference>
<evidence type="ECO:0000256" key="4">
    <source>
        <dbReference type="ARBA" id="ARBA00022475"/>
    </source>
</evidence>
<evidence type="ECO:0000256" key="1">
    <source>
        <dbReference type="ARBA" id="ARBA00004429"/>
    </source>
</evidence>
<dbReference type="EMBL" id="AAOE01000015">
    <property type="protein sequence ID" value="EAR08907.1"/>
    <property type="molecule type" value="Genomic_DNA"/>
</dbReference>
<keyword evidence="3" id="KW-0050">Antiport</keyword>
<dbReference type="GO" id="GO:0015297">
    <property type="term" value="F:antiporter activity"/>
    <property type="evidence" value="ECO:0007669"/>
    <property type="project" value="InterPro"/>
</dbReference>
<evidence type="ECO:0000256" key="7">
    <source>
        <dbReference type="ARBA" id="ARBA00023065"/>
    </source>
</evidence>
<evidence type="ECO:0000256" key="6">
    <source>
        <dbReference type="ARBA" id="ARBA00022989"/>
    </source>
</evidence>
<protein>
    <recommendedName>
        <fullName evidence="9">Multidrug-efflux transporter</fullName>
    </recommendedName>
</protein>
<keyword evidence="8 10" id="KW-0472">Membrane</keyword>
<keyword evidence="5 10" id="KW-0812">Transmembrane</keyword>
<accession>A4BGB2</accession>
<name>A4BGB2_9GAMM</name>
<dbReference type="PANTHER" id="PTHR43298:SF2">
    <property type="entry name" value="FMN_FAD EXPORTER YEEO-RELATED"/>
    <property type="match status" value="1"/>
</dbReference>
<evidence type="ECO:0000256" key="10">
    <source>
        <dbReference type="SAM" id="Phobius"/>
    </source>
</evidence>
<gene>
    <name evidence="11" type="ORF">MED297_04537</name>
</gene>
<feature type="transmembrane region" description="Helical" evidence="10">
    <location>
        <begin position="121"/>
        <end position="141"/>
    </location>
</feature>
<dbReference type="InterPro" id="IPR002528">
    <property type="entry name" value="MATE_fam"/>
</dbReference>
<dbReference type="NCBIfam" id="TIGR00797">
    <property type="entry name" value="matE"/>
    <property type="match status" value="1"/>
</dbReference>
<keyword evidence="2" id="KW-0813">Transport</keyword>
<feature type="transmembrane region" description="Helical" evidence="10">
    <location>
        <begin position="364"/>
        <end position="386"/>
    </location>
</feature>
<feature type="transmembrane region" description="Helical" evidence="10">
    <location>
        <begin position="75"/>
        <end position="96"/>
    </location>
</feature>
<feature type="transmembrane region" description="Helical" evidence="10">
    <location>
        <begin position="398"/>
        <end position="419"/>
    </location>
</feature>
<keyword evidence="4" id="KW-1003">Cell membrane</keyword>
<evidence type="ECO:0000256" key="3">
    <source>
        <dbReference type="ARBA" id="ARBA00022449"/>
    </source>
</evidence>
<feature type="transmembrane region" description="Helical" evidence="10">
    <location>
        <begin position="286"/>
        <end position="309"/>
    </location>
</feature>
<dbReference type="GO" id="GO:0042910">
    <property type="term" value="F:xenobiotic transmembrane transporter activity"/>
    <property type="evidence" value="ECO:0007669"/>
    <property type="project" value="InterPro"/>
</dbReference>
<feature type="transmembrane region" description="Helical" evidence="10">
    <location>
        <begin position="43"/>
        <end position="63"/>
    </location>
</feature>
<feature type="transmembrane region" description="Helical" evidence="10">
    <location>
        <begin position="315"/>
        <end position="336"/>
    </location>
</feature>
<feature type="transmembrane region" description="Helical" evidence="10">
    <location>
        <begin position="457"/>
        <end position="481"/>
    </location>
</feature>
<keyword evidence="7" id="KW-0406">Ion transport</keyword>
<feature type="transmembrane region" description="Helical" evidence="10">
    <location>
        <begin position="236"/>
        <end position="256"/>
    </location>
</feature>